<dbReference type="Pfam" id="PF05368">
    <property type="entry name" value="NmrA"/>
    <property type="match status" value="1"/>
</dbReference>
<dbReference type="InterPro" id="IPR008030">
    <property type="entry name" value="NmrA-like"/>
</dbReference>
<reference evidence="4" key="1">
    <citation type="submission" date="2021-03" db="EMBL/GenBank/DDBJ databases">
        <title>Revisited historic fungal species revealed as producer of novel bioactive compounds through whole genome sequencing and comparative genomics.</title>
        <authorList>
            <person name="Vignolle G.A."/>
            <person name="Hochenegger N."/>
            <person name="Mach R.L."/>
            <person name="Mach-Aigner A.R."/>
            <person name="Javad Rahimi M."/>
            <person name="Salim K.A."/>
            <person name="Chan C.M."/>
            <person name="Lim L.B.L."/>
            <person name="Cai F."/>
            <person name="Druzhinina I.S."/>
            <person name="U'Ren J.M."/>
            <person name="Derntl C."/>
        </authorList>
    </citation>
    <scope>NUCLEOTIDE SEQUENCE</scope>
    <source>
        <strain evidence="4">TUCIM 5799</strain>
    </source>
</reference>
<organism evidence="4 5">
    <name type="scientific">Neoarthrinium moseri</name>
    <dbReference type="NCBI Taxonomy" id="1658444"/>
    <lineage>
        <taxon>Eukaryota</taxon>
        <taxon>Fungi</taxon>
        <taxon>Dikarya</taxon>
        <taxon>Ascomycota</taxon>
        <taxon>Pezizomycotina</taxon>
        <taxon>Sordariomycetes</taxon>
        <taxon>Xylariomycetidae</taxon>
        <taxon>Amphisphaeriales</taxon>
        <taxon>Apiosporaceae</taxon>
        <taxon>Neoarthrinium</taxon>
    </lineage>
</organism>
<evidence type="ECO:0000259" key="3">
    <source>
        <dbReference type="Pfam" id="PF05368"/>
    </source>
</evidence>
<dbReference type="EMBL" id="JAFIMR010000004">
    <property type="protein sequence ID" value="KAI1879428.1"/>
    <property type="molecule type" value="Genomic_DNA"/>
</dbReference>
<dbReference type="PANTHER" id="PTHR47706">
    <property type="entry name" value="NMRA-LIKE FAMILY PROTEIN"/>
    <property type="match status" value="1"/>
</dbReference>
<name>A0A9P9WUR2_9PEZI</name>
<gene>
    <name evidence="4" type="ORF">JX265_002382</name>
</gene>
<evidence type="ECO:0000256" key="2">
    <source>
        <dbReference type="ARBA" id="ARBA00023002"/>
    </source>
</evidence>
<proteinExistence type="predicted"/>
<dbReference type="Gene3D" id="3.90.25.10">
    <property type="entry name" value="UDP-galactose 4-epimerase, domain 1"/>
    <property type="match status" value="1"/>
</dbReference>
<comment type="caution">
    <text evidence="4">The sequence shown here is derived from an EMBL/GenBank/DDBJ whole genome shotgun (WGS) entry which is preliminary data.</text>
</comment>
<protein>
    <recommendedName>
        <fullName evidence="3">NmrA-like domain-containing protein</fullName>
    </recommendedName>
</protein>
<evidence type="ECO:0000313" key="5">
    <source>
        <dbReference type="Proteomes" id="UP000829685"/>
    </source>
</evidence>
<dbReference type="InterPro" id="IPR045312">
    <property type="entry name" value="PCBER-like"/>
</dbReference>
<dbReference type="Gene3D" id="3.40.50.720">
    <property type="entry name" value="NAD(P)-binding Rossmann-like Domain"/>
    <property type="match status" value="1"/>
</dbReference>
<dbReference type="AlphaFoldDB" id="A0A9P9WUR2"/>
<sequence length="299" mass="31571">MTTIKNVAVVGGSGNVGKPIVAGLLAAGFNVTALTRESSSSTFPDGVKVKKVDYESVDSIKEALQGQDAVVSAAATIAVGKQYPIVDAAVAAGVKRFIPSEFGINTRTVSSQGLKTILQGKIKALDYIIEKSKANPDFTWSGVTTGLFFDWGFRTSGLGFNKDTKSVGIVDSGNTPYFASNLPFIGKAVAAILANPDKTANQYLSVASFTVSQNKLLKIVEEESGAKWTTKPVKSPDLVKAGDEKLSKGDFSAFRDFLQAYLFADGGDSTKGVELANGLLGLQEEDPRPTIKAFLEGKL</sequence>
<dbReference type="PANTHER" id="PTHR47706:SF10">
    <property type="entry name" value="NMRA-LIKE DOMAIN-CONTAINING PROTEIN"/>
    <property type="match status" value="1"/>
</dbReference>
<dbReference type="CDD" id="cd05259">
    <property type="entry name" value="PCBER_SDR_a"/>
    <property type="match status" value="1"/>
</dbReference>
<keyword evidence="5" id="KW-1185">Reference proteome</keyword>
<dbReference type="GO" id="GO:0016491">
    <property type="term" value="F:oxidoreductase activity"/>
    <property type="evidence" value="ECO:0007669"/>
    <property type="project" value="UniProtKB-KW"/>
</dbReference>
<dbReference type="SUPFAM" id="SSF51735">
    <property type="entry name" value="NAD(P)-binding Rossmann-fold domains"/>
    <property type="match status" value="1"/>
</dbReference>
<dbReference type="InterPro" id="IPR036291">
    <property type="entry name" value="NAD(P)-bd_dom_sf"/>
</dbReference>
<keyword evidence="2" id="KW-0560">Oxidoreductase</keyword>
<keyword evidence="1" id="KW-0521">NADP</keyword>
<dbReference type="InterPro" id="IPR051609">
    <property type="entry name" value="NmrA/Isoflavone_reductase-like"/>
</dbReference>
<accession>A0A9P9WUR2</accession>
<evidence type="ECO:0000256" key="1">
    <source>
        <dbReference type="ARBA" id="ARBA00022857"/>
    </source>
</evidence>
<evidence type="ECO:0000313" key="4">
    <source>
        <dbReference type="EMBL" id="KAI1879428.1"/>
    </source>
</evidence>
<feature type="domain" description="NmrA-like" evidence="3">
    <location>
        <begin position="5"/>
        <end position="236"/>
    </location>
</feature>
<dbReference type="Proteomes" id="UP000829685">
    <property type="component" value="Unassembled WGS sequence"/>
</dbReference>